<feature type="compositionally biased region" description="Low complexity" evidence="1">
    <location>
        <begin position="1"/>
        <end position="18"/>
    </location>
</feature>
<keyword evidence="2" id="KW-0812">Transmembrane</keyword>
<sequence>MSAQAAARADVRTAGARASAQPARPLPSRQDAPPRLRLVRAPQQARTRVPFVLMCMGVLGAALLSALLLNTSMAHGAYEKYEKSNELGQLQQDEKDLVAALDQKSSPAHLAEAARALGMVPAGGTGWLRLSDGSVQGAPSAGAAG</sequence>
<comment type="caution">
    <text evidence="3">The sequence shown here is derived from an EMBL/GenBank/DDBJ whole genome shotgun (WGS) entry which is preliminary data.</text>
</comment>
<dbReference type="RefSeq" id="WP_146952344.1">
    <property type="nucleotide sequence ID" value="NZ_BAABBJ010000009.1"/>
</dbReference>
<reference evidence="3 4" key="1">
    <citation type="submission" date="2019-07" db="EMBL/GenBank/DDBJ databases">
        <title>Whole genome shotgun sequence of Cellulomonas soli NBRC 109434.</title>
        <authorList>
            <person name="Hosoyama A."/>
            <person name="Uohara A."/>
            <person name="Ohji S."/>
            <person name="Ichikawa N."/>
        </authorList>
    </citation>
    <scope>NUCLEOTIDE SEQUENCE [LARGE SCALE GENOMIC DNA]</scope>
    <source>
        <strain evidence="3 4">NBRC 109434</strain>
    </source>
</reference>
<dbReference type="Proteomes" id="UP000321798">
    <property type="component" value="Unassembled WGS sequence"/>
</dbReference>
<keyword evidence="2" id="KW-0472">Membrane</keyword>
<feature type="transmembrane region" description="Helical" evidence="2">
    <location>
        <begin position="49"/>
        <end position="69"/>
    </location>
</feature>
<name>A0A512PBQ9_9CELL</name>
<keyword evidence="4" id="KW-1185">Reference proteome</keyword>
<dbReference type="OrthoDB" id="5148572at2"/>
<accession>A0A512PBQ9</accession>
<dbReference type="EMBL" id="BKAL01000003">
    <property type="protein sequence ID" value="GEP68618.1"/>
    <property type="molecule type" value="Genomic_DNA"/>
</dbReference>
<keyword evidence="2" id="KW-1133">Transmembrane helix</keyword>
<evidence type="ECO:0000256" key="2">
    <source>
        <dbReference type="SAM" id="Phobius"/>
    </source>
</evidence>
<dbReference type="AlphaFoldDB" id="A0A512PBQ9"/>
<protein>
    <recommendedName>
        <fullName evidence="5">Cell division protein FtsL</fullName>
    </recommendedName>
</protein>
<proteinExistence type="predicted"/>
<evidence type="ECO:0000256" key="1">
    <source>
        <dbReference type="SAM" id="MobiDB-lite"/>
    </source>
</evidence>
<evidence type="ECO:0008006" key="5">
    <source>
        <dbReference type="Google" id="ProtNLM"/>
    </source>
</evidence>
<organism evidence="3 4">
    <name type="scientific">Cellulomonas soli</name>
    <dbReference type="NCBI Taxonomy" id="931535"/>
    <lineage>
        <taxon>Bacteria</taxon>
        <taxon>Bacillati</taxon>
        <taxon>Actinomycetota</taxon>
        <taxon>Actinomycetes</taxon>
        <taxon>Micrococcales</taxon>
        <taxon>Cellulomonadaceae</taxon>
        <taxon>Cellulomonas</taxon>
    </lineage>
</organism>
<evidence type="ECO:0000313" key="4">
    <source>
        <dbReference type="Proteomes" id="UP000321798"/>
    </source>
</evidence>
<evidence type="ECO:0000313" key="3">
    <source>
        <dbReference type="EMBL" id="GEP68618.1"/>
    </source>
</evidence>
<feature type="region of interest" description="Disordered" evidence="1">
    <location>
        <begin position="1"/>
        <end position="35"/>
    </location>
</feature>
<gene>
    <name evidence="3" type="ORF">CSO01_13330</name>
</gene>